<evidence type="ECO:0000313" key="1">
    <source>
        <dbReference type="EMBL" id="EMP28457.1"/>
    </source>
</evidence>
<protein>
    <recommendedName>
        <fullName evidence="3">Zinc finger and SCAN domain-containing protein 29</fullName>
    </recommendedName>
</protein>
<evidence type="ECO:0008006" key="3">
    <source>
        <dbReference type="Google" id="ProtNLM"/>
    </source>
</evidence>
<evidence type="ECO:0000313" key="2">
    <source>
        <dbReference type="Proteomes" id="UP000031443"/>
    </source>
</evidence>
<sequence length="166" mass="18300">MPILTTLVSSLNSTALKSYKPDIHQCRVKIKELKQAYQKAREANHCSGAGPKTCRFYKELYVILGSDPTTKSPMDTSEGLEAAASGLNPDDEMVDEAVQLEDDVKHTTGLSSGLHPSGRLWSSLEWCLHVARYMTLLSQRHLSSFLLPVMVIGTVESCFASSPRFP</sequence>
<name>M7BJS5_CHEMY</name>
<dbReference type="AlphaFoldDB" id="M7BJS5"/>
<dbReference type="Proteomes" id="UP000031443">
    <property type="component" value="Unassembled WGS sequence"/>
</dbReference>
<accession>M7BJS5</accession>
<reference evidence="2" key="1">
    <citation type="journal article" date="2013" name="Nat. Genet.">
        <title>The draft genomes of soft-shell turtle and green sea turtle yield insights into the development and evolution of the turtle-specific body plan.</title>
        <authorList>
            <person name="Wang Z."/>
            <person name="Pascual-Anaya J."/>
            <person name="Zadissa A."/>
            <person name="Li W."/>
            <person name="Niimura Y."/>
            <person name="Huang Z."/>
            <person name="Li C."/>
            <person name="White S."/>
            <person name="Xiong Z."/>
            <person name="Fang D."/>
            <person name="Wang B."/>
            <person name="Ming Y."/>
            <person name="Chen Y."/>
            <person name="Zheng Y."/>
            <person name="Kuraku S."/>
            <person name="Pignatelli M."/>
            <person name="Herrero J."/>
            <person name="Beal K."/>
            <person name="Nozawa M."/>
            <person name="Li Q."/>
            <person name="Wang J."/>
            <person name="Zhang H."/>
            <person name="Yu L."/>
            <person name="Shigenobu S."/>
            <person name="Wang J."/>
            <person name="Liu J."/>
            <person name="Flicek P."/>
            <person name="Searle S."/>
            <person name="Wang J."/>
            <person name="Kuratani S."/>
            <person name="Yin Y."/>
            <person name="Aken B."/>
            <person name="Zhang G."/>
            <person name="Irie N."/>
        </authorList>
    </citation>
    <scope>NUCLEOTIDE SEQUENCE [LARGE SCALE GENOMIC DNA]</scope>
</reference>
<dbReference type="EMBL" id="KB563676">
    <property type="protein sequence ID" value="EMP28457.1"/>
    <property type="molecule type" value="Genomic_DNA"/>
</dbReference>
<proteinExistence type="predicted"/>
<gene>
    <name evidence="1" type="ORF">UY3_14439</name>
</gene>
<organism evidence="1 2">
    <name type="scientific">Chelonia mydas</name>
    <name type="common">Green sea-turtle</name>
    <name type="synonym">Chelonia agassizi</name>
    <dbReference type="NCBI Taxonomy" id="8469"/>
    <lineage>
        <taxon>Eukaryota</taxon>
        <taxon>Metazoa</taxon>
        <taxon>Chordata</taxon>
        <taxon>Craniata</taxon>
        <taxon>Vertebrata</taxon>
        <taxon>Euteleostomi</taxon>
        <taxon>Archelosauria</taxon>
        <taxon>Testudinata</taxon>
        <taxon>Testudines</taxon>
        <taxon>Cryptodira</taxon>
        <taxon>Durocryptodira</taxon>
        <taxon>Americhelydia</taxon>
        <taxon>Chelonioidea</taxon>
        <taxon>Cheloniidae</taxon>
        <taxon>Chelonia</taxon>
    </lineage>
</organism>
<keyword evidence="2" id="KW-1185">Reference proteome</keyword>